<dbReference type="GO" id="GO:0004521">
    <property type="term" value="F:RNA endonuclease activity"/>
    <property type="evidence" value="ECO:0007669"/>
    <property type="project" value="UniProtKB-UniRule"/>
</dbReference>
<keyword evidence="7" id="KW-0698">rRNA processing</keyword>
<dbReference type="GO" id="GO:0008270">
    <property type="term" value="F:zinc ion binding"/>
    <property type="evidence" value="ECO:0007669"/>
    <property type="project" value="UniProtKB-UniRule"/>
</dbReference>
<dbReference type="GO" id="GO:0005737">
    <property type="term" value="C:cytoplasm"/>
    <property type="evidence" value="ECO:0007669"/>
    <property type="project" value="UniProtKB-SubCell"/>
</dbReference>
<evidence type="ECO:0000256" key="4">
    <source>
        <dbReference type="ARBA" id="ARBA00022759"/>
    </source>
</evidence>
<evidence type="ECO:0000256" key="7">
    <source>
        <dbReference type="HAMAP-Rule" id="MF_00009"/>
    </source>
</evidence>
<dbReference type="GO" id="GO:0006364">
    <property type="term" value="P:rRNA processing"/>
    <property type="evidence" value="ECO:0007669"/>
    <property type="project" value="UniProtKB-UniRule"/>
</dbReference>
<sequence length="178" mass="19983">MKKDPDPDQASSETGVDIRTENLEPPPWIPALERYVLLVLKRLELTGREVSFLLTDDSFMQDLNRQYRSLDEPTDVLSFGGDDFDGGDPSGEVGFPPSGGDQELSGPAPALGDVVIDLPYVERQARRFSVPLEEELRRVTVHALLHLAGHTHETRDFSREPMLQLQEKLVCEIPETLF</sequence>
<dbReference type="AlphaFoldDB" id="A0A1N6P304"/>
<keyword evidence="10" id="KW-1185">Reference proteome</keyword>
<evidence type="ECO:0000256" key="1">
    <source>
        <dbReference type="ARBA" id="ARBA00010875"/>
    </source>
</evidence>
<evidence type="ECO:0000256" key="8">
    <source>
        <dbReference type="SAM" id="MobiDB-lite"/>
    </source>
</evidence>
<dbReference type="PROSITE" id="PS01306">
    <property type="entry name" value="UPF0054"/>
    <property type="match status" value="1"/>
</dbReference>
<name>A0A1N6P304_9SPIO</name>
<evidence type="ECO:0000313" key="9">
    <source>
        <dbReference type="EMBL" id="SIP98764.1"/>
    </source>
</evidence>
<evidence type="ECO:0000313" key="10">
    <source>
        <dbReference type="Proteomes" id="UP000186400"/>
    </source>
</evidence>
<dbReference type="STRING" id="159291.SAMN05920897_102104"/>
<dbReference type="InterPro" id="IPR023091">
    <property type="entry name" value="MetalPrtase_cat_dom_sf_prd"/>
</dbReference>
<keyword evidence="3 7" id="KW-0479">Metal-binding</keyword>
<dbReference type="Pfam" id="PF02130">
    <property type="entry name" value="YbeY"/>
    <property type="match status" value="1"/>
</dbReference>
<accession>A0A1N6P304</accession>
<reference evidence="9 10" key="1">
    <citation type="submission" date="2017-01" db="EMBL/GenBank/DDBJ databases">
        <authorList>
            <person name="Mah S.A."/>
            <person name="Swanson W.J."/>
            <person name="Moy G.W."/>
            <person name="Vacquier V.D."/>
        </authorList>
    </citation>
    <scope>NUCLEOTIDE SEQUENCE [LARGE SCALE GENOMIC DNA]</scope>
    <source>
        <strain evidence="9 10">ASpG1</strain>
    </source>
</reference>
<gene>
    <name evidence="7" type="primary">ybeY</name>
    <name evidence="9" type="ORF">SAMN05920897_102104</name>
</gene>
<keyword evidence="2 7" id="KW-0540">Nuclease</keyword>
<evidence type="ECO:0000256" key="6">
    <source>
        <dbReference type="ARBA" id="ARBA00022833"/>
    </source>
</evidence>
<keyword evidence="7" id="KW-0690">Ribosome biogenesis</keyword>
<comment type="similarity">
    <text evidence="1 7">Belongs to the endoribonuclease YbeY family.</text>
</comment>
<feature type="region of interest" description="Disordered" evidence="8">
    <location>
        <begin position="74"/>
        <end position="107"/>
    </location>
</feature>
<dbReference type="Gene3D" id="3.40.390.30">
    <property type="entry name" value="Metalloproteases ('zincins'), catalytic domain"/>
    <property type="match status" value="1"/>
</dbReference>
<dbReference type="OrthoDB" id="9807740at2"/>
<feature type="region of interest" description="Disordered" evidence="8">
    <location>
        <begin position="1"/>
        <end position="24"/>
    </location>
</feature>
<dbReference type="EC" id="3.1.-.-" evidence="7"/>
<proteinExistence type="inferred from homology"/>
<feature type="binding site" evidence="7">
    <location>
        <position position="142"/>
    </location>
    <ligand>
        <name>Zn(2+)</name>
        <dbReference type="ChEBI" id="CHEBI:29105"/>
        <note>catalytic</note>
    </ligand>
</feature>
<keyword evidence="4 7" id="KW-0255">Endonuclease</keyword>
<dbReference type="InterPro" id="IPR020549">
    <property type="entry name" value="YbeY_CS"/>
</dbReference>
<dbReference type="PANTHER" id="PTHR46986:SF1">
    <property type="entry name" value="ENDORIBONUCLEASE YBEY, CHLOROPLASTIC"/>
    <property type="match status" value="1"/>
</dbReference>
<evidence type="ECO:0000256" key="3">
    <source>
        <dbReference type="ARBA" id="ARBA00022723"/>
    </source>
</evidence>
<dbReference type="GO" id="GO:0004222">
    <property type="term" value="F:metalloendopeptidase activity"/>
    <property type="evidence" value="ECO:0007669"/>
    <property type="project" value="InterPro"/>
</dbReference>
<keyword evidence="5 7" id="KW-0378">Hydrolase</keyword>
<keyword evidence="6 7" id="KW-0862">Zinc</keyword>
<dbReference type="RefSeq" id="WP_076487654.1">
    <property type="nucleotide sequence ID" value="NZ_FTMS01000002.1"/>
</dbReference>
<dbReference type="EMBL" id="FTMS01000002">
    <property type="protein sequence ID" value="SIP98764.1"/>
    <property type="molecule type" value="Genomic_DNA"/>
</dbReference>
<evidence type="ECO:0000256" key="2">
    <source>
        <dbReference type="ARBA" id="ARBA00022722"/>
    </source>
</evidence>
<dbReference type="InterPro" id="IPR002036">
    <property type="entry name" value="YbeY"/>
</dbReference>
<feature type="binding site" evidence="7">
    <location>
        <position position="146"/>
    </location>
    <ligand>
        <name>Zn(2+)</name>
        <dbReference type="ChEBI" id="CHEBI:29105"/>
        <note>catalytic</note>
    </ligand>
</feature>
<dbReference type="SUPFAM" id="SSF55486">
    <property type="entry name" value="Metalloproteases ('zincins'), catalytic domain"/>
    <property type="match status" value="1"/>
</dbReference>
<keyword evidence="7" id="KW-0963">Cytoplasm</keyword>
<evidence type="ECO:0000256" key="5">
    <source>
        <dbReference type="ARBA" id="ARBA00022801"/>
    </source>
</evidence>
<comment type="cofactor">
    <cofactor evidence="7">
        <name>Zn(2+)</name>
        <dbReference type="ChEBI" id="CHEBI:29105"/>
    </cofactor>
    <text evidence="7">Binds 1 zinc ion.</text>
</comment>
<comment type="subcellular location">
    <subcellularLocation>
        <location evidence="7">Cytoplasm</location>
    </subcellularLocation>
</comment>
<protein>
    <recommendedName>
        <fullName evidence="7">Endoribonuclease YbeY</fullName>
        <ecNumber evidence="7">3.1.-.-</ecNumber>
    </recommendedName>
</protein>
<organism evidence="9 10">
    <name type="scientific">Alkalispirochaeta americana</name>
    <dbReference type="NCBI Taxonomy" id="159291"/>
    <lineage>
        <taxon>Bacteria</taxon>
        <taxon>Pseudomonadati</taxon>
        <taxon>Spirochaetota</taxon>
        <taxon>Spirochaetia</taxon>
        <taxon>Spirochaetales</taxon>
        <taxon>Spirochaetaceae</taxon>
        <taxon>Alkalispirochaeta</taxon>
    </lineage>
</organism>
<dbReference type="HAMAP" id="MF_00009">
    <property type="entry name" value="Endoribonucl_YbeY"/>
    <property type="match status" value="1"/>
</dbReference>
<dbReference type="PANTHER" id="PTHR46986">
    <property type="entry name" value="ENDORIBONUCLEASE YBEY, CHLOROPLASTIC"/>
    <property type="match status" value="1"/>
</dbReference>
<dbReference type="NCBIfam" id="TIGR00043">
    <property type="entry name" value="rRNA maturation RNase YbeY"/>
    <property type="match status" value="1"/>
</dbReference>
<feature type="binding site" evidence="7">
    <location>
        <position position="152"/>
    </location>
    <ligand>
        <name>Zn(2+)</name>
        <dbReference type="ChEBI" id="CHEBI:29105"/>
        <note>catalytic</note>
    </ligand>
</feature>
<comment type="function">
    <text evidence="7">Single strand-specific metallo-endoribonuclease involved in late-stage 70S ribosome quality control and in maturation of the 3' terminus of the 16S rRNA.</text>
</comment>
<dbReference type="Proteomes" id="UP000186400">
    <property type="component" value="Unassembled WGS sequence"/>
</dbReference>